<dbReference type="CDD" id="cd06850">
    <property type="entry name" value="biotinyl_domain"/>
    <property type="match status" value="1"/>
</dbReference>
<dbReference type="Pfam" id="PF00364">
    <property type="entry name" value="Biotin_lipoyl"/>
    <property type="match status" value="1"/>
</dbReference>
<evidence type="ECO:0000313" key="3">
    <source>
        <dbReference type="EMBL" id="PIP22291.1"/>
    </source>
</evidence>
<dbReference type="PROSITE" id="PS50968">
    <property type="entry name" value="BIOTINYL_LIPOYL"/>
    <property type="match status" value="1"/>
</dbReference>
<dbReference type="Proteomes" id="UP000229054">
    <property type="component" value="Unassembled WGS sequence"/>
</dbReference>
<dbReference type="PROSITE" id="PS00188">
    <property type="entry name" value="BIOTIN"/>
    <property type="match status" value="1"/>
</dbReference>
<dbReference type="SUPFAM" id="SSF51230">
    <property type="entry name" value="Single hybrid motif"/>
    <property type="match status" value="1"/>
</dbReference>
<evidence type="ECO:0000313" key="4">
    <source>
        <dbReference type="Proteomes" id="UP000229054"/>
    </source>
</evidence>
<organism evidence="3 4">
    <name type="scientific">Candidatus Nealsonbacteria bacterium CG23_combo_of_CG06-09_8_20_14_all_39_25</name>
    <dbReference type="NCBI Taxonomy" id="1974723"/>
    <lineage>
        <taxon>Bacteria</taxon>
        <taxon>Candidatus Nealsoniibacteriota</taxon>
    </lineage>
</organism>
<dbReference type="AlphaFoldDB" id="A0A2G9YUX8"/>
<dbReference type="InterPro" id="IPR001882">
    <property type="entry name" value="Biotin_BS"/>
</dbReference>
<dbReference type="PANTHER" id="PTHR45266">
    <property type="entry name" value="OXALOACETATE DECARBOXYLASE ALPHA CHAIN"/>
    <property type="match status" value="1"/>
</dbReference>
<dbReference type="EMBL" id="PCRN01000058">
    <property type="protein sequence ID" value="PIP22291.1"/>
    <property type="molecule type" value="Genomic_DNA"/>
</dbReference>
<accession>A0A2G9YUX8</accession>
<keyword evidence="1" id="KW-0092">Biotin</keyword>
<reference evidence="3 4" key="1">
    <citation type="submission" date="2017-09" db="EMBL/GenBank/DDBJ databases">
        <title>Depth-based differentiation of microbial function through sediment-hosted aquifers and enrichment of novel symbionts in the deep terrestrial subsurface.</title>
        <authorList>
            <person name="Probst A.J."/>
            <person name="Ladd B."/>
            <person name="Jarett J.K."/>
            <person name="Geller-Mcgrath D.E."/>
            <person name="Sieber C.M."/>
            <person name="Emerson J.B."/>
            <person name="Anantharaman K."/>
            <person name="Thomas B.C."/>
            <person name="Malmstrom R."/>
            <person name="Stieglmeier M."/>
            <person name="Klingl A."/>
            <person name="Woyke T."/>
            <person name="Ryan C.M."/>
            <person name="Banfield J.F."/>
        </authorList>
    </citation>
    <scope>NUCLEOTIDE SEQUENCE [LARGE SCALE GENOMIC DNA]</scope>
    <source>
        <strain evidence="3">CG23_combo_of_CG06-09_8_20_14_all_39_25</strain>
    </source>
</reference>
<dbReference type="InterPro" id="IPR011053">
    <property type="entry name" value="Single_hybrid_motif"/>
</dbReference>
<dbReference type="Gene3D" id="2.40.50.100">
    <property type="match status" value="1"/>
</dbReference>
<sequence>MQTKIKIGSKLYRVEISELDENLLRVKVDGNDYFFSKNELGELVPVVPQGSEELRSLLREEVFLEALAEKEIKSPIAGTISTIEVKEGEALKPGQKVVTLIAMKMENEIISETVGIVEAVKIKEGQFVNAGDVLIVLK</sequence>
<dbReference type="InterPro" id="IPR000089">
    <property type="entry name" value="Biotin_lipoyl"/>
</dbReference>
<comment type="caution">
    <text evidence="3">The sequence shown here is derived from an EMBL/GenBank/DDBJ whole genome shotgun (WGS) entry which is preliminary data.</text>
</comment>
<evidence type="ECO:0000256" key="1">
    <source>
        <dbReference type="ARBA" id="ARBA00023267"/>
    </source>
</evidence>
<dbReference type="InterPro" id="IPR050709">
    <property type="entry name" value="Biotin_Carboxyl_Carrier/Decarb"/>
</dbReference>
<feature type="domain" description="Lipoyl-binding" evidence="2">
    <location>
        <begin position="59"/>
        <end position="138"/>
    </location>
</feature>
<gene>
    <name evidence="3" type="ORF">COX38_01445</name>
</gene>
<evidence type="ECO:0000259" key="2">
    <source>
        <dbReference type="PROSITE" id="PS50968"/>
    </source>
</evidence>
<name>A0A2G9YUX8_9BACT</name>
<protein>
    <recommendedName>
        <fullName evidence="2">Lipoyl-binding domain-containing protein</fullName>
    </recommendedName>
</protein>
<proteinExistence type="predicted"/>
<dbReference type="PANTHER" id="PTHR45266:SF3">
    <property type="entry name" value="OXALOACETATE DECARBOXYLASE ALPHA CHAIN"/>
    <property type="match status" value="1"/>
</dbReference>